<keyword evidence="3 8" id="KW-0812">Transmembrane</keyword>
<accession>A0ABD2PA54</accession>
<keyword evidence="4 9" id="KW-0732">Signal</keyword>
<feature type="chain" id="PRO_5044868731" description="TM2 domain-containing protein" evidence="9">
    <location>
        <begin position="26"/>
        <end position="240"/>
    </location>
</feature>
<name>A0ABD2PA54_9CUCU</name>
<evidence type="ECO:0000259" key="10">
    <source>
        <dbReference type="Pfam" id="PF05154"/>
    </source>
</evidence>
<gene>
    <name evidence="11" type="ORF">HHI36_002054</name>
</gene>
<keyword evidence="7" id="KW-0325">Glycoprotein</keyword>
<evidence type="ECO:0000256" key="9">
    <source>
        <dbReference type="SAM" id="SignalP"/>
    </source>
</evidence>
<dbReference type="PANTHER" id="PTHR21016:SF7">
    <property type="entry name" value="TM2 DOMAIN-CONTAINING PROTEIN 3"/>
    <property type="match status" value="1"/>
</dbReference>
<evidence type="ECO:0000256" key="2">
    <source>
        <dbReference type="ARBA" id="ARBA00008284"/>
    </source>
</evidence>
<evidence type="ECO:0000256" key="8">
    <source>
        <dbReference type="SAM" id="Phobius"/>
    </source>
</evidence>
<comment type="subcellular location">
    <subcellularLocation>
        <location evidence="1">Membrane</location>
        <topology evidence="1">Multi-pass membrane protein</topology>
    </subcellularLocation>
</comment>
<dbReference type="GO" id="GO:0016020">
    <property type="term" value="C:membrane"/>
    <property type="evidence" value="ECO:0007669"/>
    <property type="project" value="UniProtKB-SubCell"/>
</dbReference>
<evidence type="ECO:0000313" key="12">
    <source>
        <dbReference type="Proteomes" id="UP001516400"/>
    </source>
</evidence>
<dbReference type="Pfam" id="PF05154">
    <property type="entry name" value="TM2"/>
    <property type="match status" value="1"/>
</dbReference>
<evidence type="ECO:0000256" key="7">
    <source>
        <dbReference type="ARBA" id="ARBA00023180"/>
    </source>
</evidence>
<keyword evidence="5 8" id="KW-1133">Transmembrane helix</keyword>
<evidence type="ECO:0000313" key="11">
    <source>
        <dbReference type="EMBL" id="KAL3287588.1"/>
    </source>
</evidence>
<keyword evidence="12" id="KW-1185">Reference proteome</keyword>
<comment type="caution">
    <text evidence="11">The sequence shown here is derived from an EMBL/GenBank/DDBJ whole genome shotgun (WGS) entry which is preliminary data.</text>
</comment>
<evidence type="ECO:0000256" key="6">
    <source>
        <dbReference type="ARBA" id="ARBA00023136"/>
    </source>
</evidence>
<keyword evidence="6 8" id="KW-0472">Membrane</keyword>
<evidence type="ECO:0000256" key="3">
    <source>
        <dbReference type="ARBA" id="ARBA00022692"/>
    </source>
</evidence>
<evidence type="ECO:0000256" key="1">
    <source>
        <dbReference type="ARBA" id="ARBA00004141"/>
    </source>
</evidence>
<dbReference type="Proteomes" id="UP001516400">
    <property type="component" value="Unassembled WGS sequence"/>
</dbReference>
<feature type="transmembrane region" description="Helical" evidence="8">
    <location>
        <begin position="177"/>
        <end position="197"/>
    </location>
</feature>
<dbReference type="InterPro" id="IPR050932">
    <property type="entry name" value="TM2D1-3-like"/>
</dbReference>
<proteinExistence type="inferred from homology"/>
<reference evidence="11 12" key="1">
    <citation type="journal article" date="2021" name="BMC Biol.">
        <title>Horizontally acquired antibacterial genes associated with adaptive radiation of ladybird beetles.</title>
        <authorList>
            <person name="Li H.S."/>
            <person name="Tang X.F."/>
            <person name="Huang Y.H."/>
            <person name="Xu Z.Y."/>
            <person name="Chen M.L."/>
            <person name="Du X.Y."/>
            <person name="Qiu B.Y."/>
            <person name="Chen P.T."/>
            <person name="Zhang W."/>
            <person name="Slipinski A."/>
            <person name="Escalona H.E."/>
            <person name="Waterhouse R.M."/>
            <person name="Zwick A."/>
            <person name="Pang H."/>
        </authorList>
    </citation>
    <scope>NUCLEOTIDE SEQUENCE [LARGE SCALE GENOMIC DNA]</scope>
    <source>
        <strain evidence="11">SYSU2018</strain>
    </source>
</reference>
<dbReference type="EMBL" id="JABFTP020000185">
    <property type="protein sequence ID" value="KAL3287588.1"/>
    <property type="molecule type" value="Genomic_DNA"/>
</dbReference>
<dbReference type="InterPro" id="IPR007829">
    <property type="entry name" value="TM2"/>
</dbReference>
<evidence type="ECO:0000256" key="5">
    <source>
        <dbReference type="ARBA" id="ARBA00022989"/>
    </source>
</evidence>
<feature type="signal peptide" evidence="9">
    <location>
        <begin position="1"/>
        <end position="25"/>
    </location>
</feature>
<organism evidence="11 12">
    <name type="scientific">Cryptolaemus montrouzieri</name>
    <dbReference type="NCBI Taxonomy" id="559131"/>
    <lineage>
        <taxon>Eukaryota</taxon>
        <taxon>Metazoa</taxon>
        <taxon>Ecdysozoa</taxon>
        <taxon>Arthropoda</taxon>
        <taxon>Hexapoda</taxon>
        <taxon>Insecta</taxon>
        <taxon>Pterygota</taxon>
        <taxon>Neoptera</taxon>
        <taxon>Endopterygota</taxon>
        <taxon>Coleoptera</taxon>
        <taxon>Polyphaga</taxon>
        <taxon>Cucujiformia</taxon>
        <taxon>Coccinelloidea</taxon>
        <taxon>Coccinellidae</taxon>
        <taxon>Scymninae</taxon>
        <taxon>Scymnini</taxon>
        <taxon>Cryptolaemus</taxon>
    </lineage>
</organism>
<sequence>MQCAHINIRKAIFILLSVLINYVNHIQMAENYMDTHSKDQQPKNNTLKEEEIFIPKVMQEDVVLYCPSDISCKDLEASCLDCQLNFNCRYGETINTTCSPKPVVQCEGERVFQKSYICRYCYQTEHWEHSCELKANCNSVASPRVYYTTNCTVDNNIICLGNRVFNKKLPCNWTGGYRWFTALALSITLGGFGADRFYLGHWQEGIGKLFSFGGLGVWTLIDVILISLHYLGPADGSLFI</sequence>
<dbReference type="PANTHER" id="PTHR21016">
    <property type="entry name" value="BETA-AMYLOID BINDING PROTEIN-RELATED"/>
    <property type="match status" value="1"/>
</dbReference>
<evidence type="ECO:0000256" key="4">
    <source>
        <dbReference type="ARBA" id="ARBA00022729"/>
    </source>
</evidence>
<comment type="similarity">
    <text evidence="2">Belongs to the TM2 family.</text>
</comment>
<dbReference type="AlphaFoldDB" id="A0ABD2PA54"/>
<protein>
    <recommendedName>
        <fullName evidence="10">TM2 domain-containing protein</fullName>
    </recommendedName>
</protein>
<feature type="transmembrane region" description="Helical" evidence="8">
    <location>
        <begin position="209"/>
        <end position="231"/>
    </location>
</feature>
<feature type="domain" description="TM2" evidence="10">
    <location>
        <begin position="177"/>
        <end position="224"/>
    </location>
</feature>